<protein>
    <submittedName>
        <fullName evidence="1">Papain-like cysteine peptidase</fullName>
    </submittedName>
</protein>
<dbReference type="InterPro" id="IPR014903">
    <property type="entry name" value="DUF1796"/>
</dbReference>
<dbReference type="Proteomes" id="UP001527099">
    <property type="component" value="Unassembled WGS sequence"/>
</dbReference>
<reference evidence="1 2" key="1">
    <citation type="submission" date="2022-05" db="EMBL/GenBank/DDBJ databases">
        <title>Genome Sequencing of Bee-Associated Microbes.</title>
        <authorList>
            <person name="Dunlap C."/>
        </authorList>
    </citation>
    <scope>NUCLEOTIDE SEQUENCE [LARGE SCALE GENOMIC DNA]</scope>
    <source>
        <strain evidence="1 2">NRRL B-14421</strain>
    </source>
</reference>
<gene>
    <name evidence="1" type="ORF">M5X19_15865</name>
</gene>
<sequence length="206" mass="24154">MQLVDLKGSYDAIFSLGDLCLPAMQLEKNGLRPYAGVLDWMISIRLSDVNLLLKQRFHGFMELADLQVLGYAGQQLMVLDTNYSLISNHDFSIHKNSIFHLSAYPEVKAKYDRRITRFWEVLTTRQRVLFVRTGGTFQQVQQLQFVLSELVSYDFRILFIQHSNVTEMVETDCPFEKVCWIQLPNQEIWNANDHFWRNIFEGIHLC</sequence>
<organism evidence="1 2">
    <name type="scientific">Paenibacillus alginolyticus</name>
    <dbReference type="NCBI Taxonomy" id="59839"/>
    <lineage>
        <taxon>Bacteria</taxon>
        <taxon>Bacillati</taxon>
        <taxon>Bacillota</taxon>
        <taxon>Bacilli</taxon>
        <taxon>Bacillales</taxon>
        <taxon>Paenibacillaceae</taxon>
        <taxon>Paenibacillus</taxon>
    </lineage>
</organism>
<name>A0ABT4GDX1_9BACL</name>
<accession>A0ABT4GDX1</accession>
<comment type="caution">
    <text evidence="1">The sequence shown here is derived from an EMBL/GenBank/DDBJ whole genome shotgun (WGS) entry which is preliminary data.</text>
</comment>
<keyword evidence="2" id="KW-1185">Reference proteome</keyword>
<dbReference type="Pfam" id="PF08795">
    <property type="entry name" value="DUF1796"/>
    <property type="match status" value="1"/>
</dbReference>
<proteinExistence type="predicted"/>
<dbReference type="RefSeq" id="WP_268616071.1">
    <property type="nucleotide sequence ID" value="NZ_JAMDMX010000046.1"/>
</dbReference>
<evidence type="ECO:0000313" key="2">
    <source>
        <dbReference type="Proteomes" id="UP001527099"/>
    </source>
</evidence>
<dbReference type="EMBL" id="JAMDMX010000046">
    <property type="protein sequence ID" value="MCY9694369.1"/>
    <property type="molecule type" value="Genomic_DNA"/>
</dbReference>
<evidence type="ECO:0000313" key="1">
    <source>
        <dbReference type="EMBL" id="MCY9694369.1"/>
    </source>
</evidence>